<keyword evidence="1 5" id="KW-0963">Cytoplasm</keyword>
<reference evidence="9 10" key="1">
    <citation type="submission" date="2017-09" db="EMBL/GenBank/DDBJ databases">
        <title>Depth-based differentiation of microbial function through sediment-hosted aquifers and enrichment of novel symbionts in the deep terrestrial subsurface.</title>
        <authorList>
            <person name="Probst A.J."/>
            <person name="Ladd B."/>
            <person name="Jarett J.K."/>
            <person name="Geller-Mcgrath D.E."/>
            <person name="Sieber C.M."/>
            <person name="Emerson J.B."/>
            <person name="Anantharaman K."/>
            <person name="Thomas B.C."/>
            <person name="Malmstrom R."/>
            <person name="Stieglmeier M."/>
            <person name="Klingl A."/>
            <person name="Woyke T."/>
            <person name="Ryan C.M."/>
            <person name="Banfield J.F."/>
        </authorList>
    </citation>
    <scope>NUCLEOTIDE SEQUENCE [LARGE SCALE GENOMIC DNA]</scope>
    <source>
        <strain evidence="9">CG11_big_fil_rev_8_21_14_0_20_42_13</strain>
    </source>
</reference>
<dbReference type="HAMAP" id="MF_00378">
    <property type="entry name" value="Exonuc_7_L"/>
    <property type="match status" value="1"/>
</dbReference>
<keyword evidence="4 5" id="KW-0269">Exonuclease</keyword>
<feature type="domain" description="OB-fold nucleic acid binding" evidence="8">
    <location>
        <begin position="8"/>
        <end position="102"/>
    </location>
</feature>
<dbReference type="InterPro" id="IPR020579">
    <property type="entry name" value="Exonuc_VII_lsu_C"/>
</dbReference>
<keyword evidence="2 5" id="KW-0540">Nuclease</keyword>
<evidence type="ECO:0000256" key="4">
    <source>
        <dbReference type="ARBA" id="ARBA00022839"/>
    </source>
</evidence>
<dbReference type="GO" id="GO:0006308">
    <property type="term" value="P:DNA catabolic process"/>
    <property type="evidence" value="ECO:0007669"/>
    <property type="project" value="UniProtKB-UniRule"/>
</dbReference>
<dbReference type="GO" id="GO:0003676">
    <property type="term" value="F:nucleic acid binding"/>
    <property type="evidence" value="ECO:0007669"/>
    <property type="project" value="InterPro"/>
</dbReference>
<evidence type="ECO:0000256" key="3">
    <source>
        <dbReference type="ARBA" id="ARBA00022801"/>
    </source>
</evidence>
<proteinExistence type="inferred from homology"/>
<dbReference type="InterPro" id="IPR003753">
    <property type="entry name" value="Exonuc_VII_L"/>
</dbReference>
<dbReference type="PANTHER" id="PTHR30008">
    <property type="entry name" value="EXODEOXYRIBONUCLEASE 7 LARGE SUBUNIT"/>
    <property type="match status" value="1"/>
</dbReference>
<dbReference type="GO" id="GO:0005737">
    <property type="term" value="C:cytoplasm"/>
    <property type="evidence" value="ECO:0007669"/>
    <property type="project" value="UniProtKB-SubCell"/>
</dbReference>
<comment type="subcellular location">
    <subcellularLocation>
        <location evidence="5 6">Cytoplasm</location>
    </subcellularLocation>
</comment>
<dbReference type="NCBIfam" id="TIGR00237">
    <property type="entry name" value="xseA"/>
    <property type="match status" value="1"/>
</dbReference>
<comment type="caution">
    <text evidence="9">The sequence shown here is derived from an EMBL/GenBank/DDBJ whole genome shotgun (WGS) entry which is preliminary data.</text>
</comment>
<organism evidence="9 10">
    <name type="scientific">Candidatus Ghiorseimicrobium undicola</name>
    <dbReference type="NCBI Taxonomy" id="1974746"/>
    <lineage>
        <taxon>Bacteria</taxon>
        <taxon>Pseudomonadati</taxon>
        <taxon>Candidatus Omnitrophota</taxon>
        <taxon>Candidatus Ghiorseimicrobium</taxon>
    </lineage>
</organism>
<evidence type="ECO:0000256" key="1">
    <source>
        <dbReference type="ARBA" id="ARBA00022490"/>
    </source>
</evidence>
<dbReference type="EC" id="3.1.11.6" evidence="5"/>
<dbReference type="CDD" id="cd04489">
    <property type="entry name" value="ExoVII_LU_OBF"/>
    <property type="match status" value="1"/>
</dbReference>
<dbReference type="Pfam" id="PF02601">
    <property type="entry name" value="Exonuc_VII_L"/>
    <property type="match status" value="1"/>
</dbReference>
<comment type="similarity">
    <text evidence="5 6">Belongs to the XseA family.</text>
</comment>
<dbReference type="Proteomes" id="UP000229641">
    <property type="component" value="Unassembled WGS sequence"/>
</dbReference>
<comment type="subunit">
    <text evidence="5">Heterooligomer composed of large and small subunits.</text>
</comment>
<dbReference type="AlphaFoldDB" id="A0A2H0LX23"/>
<evidence type="ECO:0000313" key="10">
    <source>
        <dbReference type="Proteomes" id="UP000229641"/>
    </source>
</evidence>
<protein>
    <recommendedName>
        <fullName evidence="5">Exodeoxyribonuclease 7 large subunit</fullName>
        <ecNumber evidence="5">3.1.11.6</ecNumber>
    </recommendedName>
    <alternativeName>
        <fullName evidence="5">Exodeoxyribonuclease VII large subunit</fullName>
        <shortName evidence="5">Exonuclease VII large subunit</shortName>
    </alternativeName>
</protein>
<accession>A0A2H0LX23</accession>
<dbReference type="PANTHER" id="PTHR30008:SF0">
    <property type="entry name" value="EXODEOXYRIBONUCLEASE 7 LARGE SUBUNIT"/>
    <property type="match status" value="1"/>
</dbReference>
<comment type="function">
    <text evidence="5">Bidirectionally degrades single-stranded DNA into large acid-insoluble oligonucleotides, which are then degraded further into small acid-soluble oligonucleotides.</text>
</comment>
<sequence length="429" mass="48254">MSKERKVLTVSQLTQDIKLILENTFSDVWVEGEISNFKAYPSGHFYFTLKDENAAINAVIFGASFNKQIKFKFENGLKVICFGRIGVYGPRSQYQIRVEKIEPKGIGSLQLAFEQLKGKLYKEGLFDEKHKKPLPLMPLRVGVVTSIKGAAVRDIISVLKRRAPFISVVIRPVKVQGEGAKEEIASAIEDFNDYAASGQDIDVLIVGRGGGSIEDLWPFNEEIVARAIFASRIPVISAVGHEIDYTISDFVADLRAPTPSAAAEIVARKKEDIVSEISRHLRIMRDYINDGINTFYQEIDEEIYNMNLGMRHQLEISRHQLKNISNKIYFLSPKNLLFQTAEKLDTFNKRIANAAANILQAKEQLYIGYLHRLNALNPLSVLERGFSLSLELYSARVIKDVKGVKIGDKIKTRLAKGSFISTVNEIENN</sequence>
<evidence type="ECO:0000256" key="2">
    <source>
        <dbReference type="ARBA" id="ARBA00022722"/>
    </source>
</evidence>
<dbReference type="Pfam" id="PF13742">
    <property type="entry name" value="tRNA_anti_2"/>
    <property type="match status" value="1"/>
</dbReference>
<evidence type="ECO:0000259" key="7">
    <source>
        <dbReference type="Pfam" id="PF02601"/>
    </source>
</evidence>
<evidence type="ECO:0000256" key="5">
    <source>
        <dbReference type="HAMAP-Rule" id="MF_00378"/>
    </source>
</evidence>
<dbReference type="EMBL" id="PCWA01000080">
    <property type="protein sequence ID" value="PIQ88970.1"/>
    <property type="molecule type" value="Genomic_DNA"/>
</dbReference>
<feature type="domain" description="Exonuclease VII large subunit C-terminal" evidence="7">
    <location>
        <begin position="125"/>
        <end position="419"/>
    </location>
</feature>
<dbReference type="InterPro" id="IPR025824">
    <property type="entry name" value="OB-fold_nuc-bd_dom"/>
</dbReference>
<keyword evidence="3 5" id="KW-0378">Hydrolase</keyword>
<name>A0A2H0LX23_9BACT</name>
<evidence type="ECO:0000259" key="8">
    <source>
        <dbReference type="Pfam" id="PF13742"/>
    </source>
</evidence>
<evidence type="ECO:0000313" key="9">
    <source>
        <dbReference type="EMBL" id="PIQ88970.1"/>
    </source>
</evidence>
<dbReference type="GO" id="GO:0008855">
    <property type="term" value="F:exodeoxyribonuclease VII activity"/>
    <property type="evidence" value="ECO:0007669"/>
    <property type="project" value="UniProtKB-UniRule"/>
</dbReference>
<dbReference type="GO" id="GO:0009318">
    <property type="term" value="C:exodeoxyribonuclease VII complex"/>
    <property type="evidence" value="ECO:0007669"/>
    <property type="project" value="UniProtKB-UniRule"/>
</dbReference>
<evidence type="ECO:0000256" key="6">
    <source>
        <dbReference type="RuleBase" id="RU004355"/>
    </source>
</evidence>
<gene>
    <name evidence="5 9" type="primary">xseA</name>
    <name evidence="9" type="ORF">COV72_05540</name>
</gene>
<comment type="catalytic activity">
    <reaction evidence="5 6">
        <text>Exonucleolytic cleavage in either 5'- to 3'- or 3'- to 5'-direction to yield nucleoside 5'-phosphates.</text>
        <dbReference type="EC" id="3.1.11.6"/>
    </reaction>
</comment>